<evidence type="ECO:0000256" key="2">
    <source>
        <dbReference type="ARBA" id="ARBA00007069"/>
    </source>
</evidence>
<evidence type="ECO:0000256" key="5">
    <source>
        <dbReference type="ARBA" id="ARBA00022692"/>
    </source>
</evidence>
<dbReference type="EMBL" id="JAKIKS010000050">
    <property type="protein sequence ID" value="MCL1125471.1"/>
    <property type="molecule type" value="Genomic_DNA"/>
</dbReference>
<keyword evidence="3 8" id="KW-0813">Transport</keyword>
<protein>
    <submittedName>
        <fullName evidence="10">ABC transporter permease</fullName>
    </submittedName>
</protein>
<dbReference type="Proteomes" id="UP001203423">
    <property type="component" value="Unassembled WGS sequence"/>
</dbReference>
<dbReference type="InterPro" id="IPR035906">
    <property type="entry name" value="MetI-like_sf"/>
</dbReference>
<feature type="transmembrane region" description="Helical" evidence="8">
    <location>
        <begin position="280"/>
        <end position="302"/>
    </location>
</feature>
<dbReference type="Pfam" id="PF00528">
    <property type="entry name" value="BPD_transp_1"/>
    <property type="match status" value="1"/>
</dbReference>
<evidence type="ECO:0000256" key="6">
    <source>
        <dbReference type="ARBA" id="ARBA00022989"/>
    </source>
</evidence>
<feature type="transmembrane region" description="Helical" evidence="8">
    <location>
        <begin position="189"/>
        <end position="211"/>
    </location>
</feature>
<evidence type="ECO:0000313" key="11">
    <source>
        <dbReference type="Proteomes" id="UP001203423"/>
    </source>
</evidence>
<sequence>MKRSTLSSDEKAAARAELRHHQWLAFSLVLPLLCFLLFSFIAPISTLLLRSVYHPNVQQLIPHTIALLNEWDGHDLPNNNLMIQMAIELKKLAKQREAGELAQEINRNLAGSASQIKITARQLRQIDDAILMHKGQTYLQDAHPAWRDKAIWFAIKKAGQVFTDQYYLTALDLEKNAQGKIQSRQDINLYIALFLKTLKMAFIVTGLTLILGYPLAYYLASAPARTANVLFIFVLLPFWTSILVRTTAWIALLQTNGVINASLLWLDIIKQPLPLLYNQFSTIIVMTHILLPLMILPLYAVMKSIDPCYVRAAGSLGAKPVRIFLTVYFPMTLSGLSAGILLVFILFIGYFITPALVGGTDGQLISNIIAFHMQKSNNWALASALGALLLLFIIVLYWLFDRLTDPNKLKLV</sequence>
<keyword evidence="7 8" id="KW-0472">Membrane</keyword>
<dbReference type="SUPFAM" id="SSF161098">
    <property type="entry name" value="MetI-like"/>
    <property type="match status" value="1"/>
</dbReference>
<dbReference type="Gene3D" id="1.10.3720.10">
    <property type="entry name" value="MetI-like"/>
    <property type="match status" value="1"/>
</dbReference>
<feature type="domain" description="ABC transmembrane type-1" evidence="9">
    <location>
        <begin position="194"/>
        <end position="400"/>
    </location>
</feature>
<organism evidence="10 11">
    <name type="scientific">Shewanella surugensis</name>
    <dbReference type="NCBI Taxonomy" id="212020"/>
    <lineage>
        <taxon>Bacteria</taxon>
        <taxon>Pseudomonadati</taxon>
        <taxon>Pseudomonadota</taxon>
        <taxon>Gammaproteobacteria</taxon>
        <taxon>Alteromonadales</taxon>
        <taxon>Shewanellaceae</taxon>
        <taxon>Shewanella</taxon>
    </lineage>
</organism>
<feature type="transmembrane region" description="Helical" evidence="8">
    <location>
        <begin position="323"/>
        <end position="352"/>
    </location>
</feature>
<proteinExistence type="inferred from homology"/>
<evidence type="ECO:0000313" key="10">
    <source>
        <dbReference type="EMBL" id="MCL1125471.1"/>
    </source>
</evidence>
<evidence type="ECO:0000256" key="7">
    <source>
        <dbReference type="ARBA" id="ARBA00023136"/>
    </source>
</evidence>
<comment type="similarity">
    <text evidence="2">Belongs to the binding-protein-dependent transport system permease family. CysTW subfamily.</text>
</comment>
<evidence type="ECO:0000256" key="3">
    <source>
        <dbReference type="ARBA" id="ARBA00022448"/>
    </source>
</evidence>
<dbReference type="PANTHER" id="PTHR42929:SF5">
    <property type="entry name" value="ABC TRANSPORTER PERMEASE PROTEIN"/>
    <property type="match status" value="1"/>
</dbReference>
<dbReference type="InterPro" id="IPR000515">
    <property type="entry name" value="MetI-like"/>
</dbReference>
<evidence type="ECO:0000256" key="1">
    <source>
        <dbReference type="ARBA" id="ARBA00004651"/>
    </source>
</evidence>
<accession>A0ABT0LCP1</accession>
<evidence type="ECO:0000256" key="8">
    <source>
        <dbReference type="RuleBase" id="RU363032"/>
    </source>
</evidence>
<evidence type="ECO:0000256" key="4">
    <source>
        <dbReference type="ARBA" id="ARBA00022475"/>
    </source>
</evidence>
<feature type="transmembrane region" description="Helical" evidence="8">
    <location>
        <begin position="23"/>
        <end position="49"/>
    </location>
</feature>
<dbReference type="CDD" id="cd06261">
    <property type="entry name" value="TM_PBP2"/>
    <property type="match status" value="1"/>
</dbReference>
<keyword evidence="6 8" id="KW-1133">Transmembrane helix</keyword>
<keyword evidence="5 8" id="KW-0812">Transmembrane</keyword>
<dbReference type="RefSeq" id="WP_248940785.1">
    <property type="nucleotide sequence ID" value="NZ_JAKIKS010000050.1"/>
</dbReference>
<feature type="transmembrane region" description="Helical" evidence="8">
    <location>
        <begin position="379"/>
        <end position="400"/>
    </location>
</feature>
<keyword evidence="4" id="KW-1003">Cell membrane</keyword>
<dbReference type="PROSITE" id="PS50928">
    <property type="entry name" value="ABC_TM1"/>
    <property type="match status" value="1"/>
</dbReference>
<name>A0ABT0LCP1_9GAMM</name>
<keyword evidence="11" id="KW-1185">Reference proteome</keyword>
<comment type="subcellular location">
    <subcellularLocation>
        <location evidence="1 8">Cell membrane</location>
        <topology evidence="1 8">Multi-pass membrane protein</topology>
    </subcellularLocation>
</comment>
<gene>
    <name evidence="10" type="ORF">L2764_13530</name>
</gene>
<reference evidence="10 11" key="1">
    <citation type="submission" date="2022-01" db="EMBL/GenBank/DDBJ databases">
        <title>Whole genome-based taxonomy of the Shewanellaceae.</title>
        <authorList>
            <person name="Martin-Rodriguez A.J."/>
        </authorList>
    </citation>
    <scope>NUCLEOTIDE SEQUENCE [LARGE SCALE GENOMIC DNA]</scope>
    <source>
        <strain evidence="10 11">DSM 17177</strain>
    </source>
</reference>
<comment type="caution">
    <text evidence="10">The sequence shown here is derived from an EMBL/GenBank/DDBJ whole genome shotgun (WGS) entry which is preliminary data.</text>
</comment>
<dbReference type="PANTHER" id="PTHR42929">
    <property type="entry name" value="INNER MEMBRANE ABC TRANSPORTER PERMEASE PROTEIN YDCU-RELATED-RELATED"/>
    <property type="match status" value="1"/>
</dbReference>
<evidence type="ECO:0000259" key="9">
    <source>
        <dbReference type="PROSITE" id="PS50928"/>
    </source>
</evidence>